<dbReference type="STRING" id="1123291.SAMN04490355_100419"/>
<protein>
    <submittedName>
        <fullName evidence="2">Uncharacterized protein</fullName>
    </submittedName>
</protein>
<evidence type="ECO:0000313" key="3">
    <source>
        <dbReference type="Proteomes" id="UP000199520"/>
    </source>
</evidence>
<gene>
    <name evidence="2" type="ORF">SAMN04490355_100419</name>
</gene>
<name>A0A1I4HIH4_9FIRM</name>
<sequence>MANAYCHNRYCESTKKEELNESMNKKILIGGYLLFLVALTAIVLYGASIGVYIDPTTLS</sequence>
<accession>A0A1I4HIH4</accession>
<keyword evidence="3" id="KW-1185">Reference proteome</keyword>
<feature type="transmembrane region" description="Helical" evidence="1">
    <location>
        <begin position="32"/>
        <end position="53"/>
    </location>
</feature>
<dbReference type="EMBL" id="FOTS01000004">
    <property type="protein sequence ID" value="SFL42012.1"/>
    <property type="molecule type" value="Genomic_DNA"/>
</dbReference>
<dbReference type="OrthoDB" id="1684475at2"/>
<dbReference type="AlphaFoldDB" id="A0A1I4HIH4"/>
<reference evidence="3" key="1">
    <citation type="submission" date="2016-10" db="EMBL/GenBank/DDBJ databases">
        <authorList>
            <person name="Varghese N."/>
            <person name="Submissions S."/>
        </authorList>
    </citation>
    <scope>NUCLEOTIDE SEQUENCE [LARGE SCALE GENOMIC DNA]</scope>
    <source>
        <strain evidence="3">DSM 13327</strain>
    </source>
</reference>
<keyword evidence="1" id="KW-0472">Membrane</keyword>
<keyword evidence="1" id="KW-1133">Transmembrane helix</keyword>
<evidence type="ECO:0000256" key="1">
    <source>
        <dbReference type="SAM" id="Phobius"/>
    </source>
</evidence>
<keyword evidence="1" id="KW-0812">Transmembrane</keyword>
<dbReference type="RefSeq" id="WP_090932733.1">
    <property type="nucleotide sequence ID" value="NZ_FOTS01000004.1"/>
</dbReference>
<dbReference type="Proteomes" id="UP000199520">
    <property type="component" value="Unassembled WGS sequence"/>
</dbReference>
<organism evidence="2 3">
    <name type="scientific">Pelosinus propionicus DSM 13327</name>
    <dbReference type="NCBI Taxonomy" id="1123291"/>
    <lineage>
        <taxon>Bacteria</taxon>
        <taxon>Bacillati</taxon>
        <taxon>Bacillota</taxon>
        <taxon>Negativicutes</taxon>
        <taxon>Selenomonadales</taxon>
        <taxon>Sporomusaceae</taxon>
        <taxon>Pelosinus</taxon>
    </lineage>
</organism>
<evidence type="ECO:0000313" key="2">
    <source>
        <dbReference type="EMBL" id="SFL42012.1"/>
    </source>
</evidence>
<proteinExistence type="predicted"/>